<proteinExistence type="predicted"/>
<keyword evidence="1" id="KW-0812">Transmembrane</keyword>
<dbReference type="EMBL" id="JARTFS010000005">
    <property type="protein sequence ID" value="MED4401092.1"/>
    <property type="molecule type" value="Genomic_DNA"/>
</dbReference>
<accession>A0ABU6NVC8</accession>
<feature type="transmembrane region" description="Helical" evidence="1">
    <location>
        <begin position="20"/>
        <end position="38"/>
    </location>
</feature>
<name>A0ABU6NVC8_9BACI</name>
<gene>
    <name evidence="2" type="ORF">P9271_07060</name>
</gene>
<dbReference type="GeneID" id="301142054"/>
<comment type="caution">
    <text evidence="2">The sequence shown here is derived from an EMBL/GenBank/DDBJ whole genome shotgun (WGS) entry which is preliminary data.</text>
</comment>
<dbReference type="RefSeq" id="WP_066232175.1">
    <property type="nucleotide sequence ID" value="NZ_JARTFQ010000007.1"/>
</dbReference>
<evidence type="ECO:0000313" key="3">
    <source>
        <dbReference type="Proteomes" id="UP001342826"/>
    </source>
</evidence>
<keyword evidence="1" id="KW-0472">Membrane</keyword>
<keyword evidence="3" id="KW-1185">Reference proteome</keyword>
<reference evidence="2 3" key="1">
    <citation type="submission" date="2023-03" db="EMBL/GenBank/DDBJ databases">
        <title>Bacillus Genome Sequencing.</title>
        <authorList>
            <person name="Dunlap C."/>
        </authorList>
    </citation>
    <scope>NUCLEOTIDE SEQUENCE [LARGE SCALE GENOMIC DNA]</scope>
    <source>
        <strain evidence="2 3">NRS-1717</strain>
    </source>
</reference>
<evidence type="ECO:0000313" key="2">
    <source>
        <dbReference type="EMBL" id="MED4401092.1"/>
    </source>
</evidence>
<sequence length="199" mass="22799">MLAEINLLPKKDIKNQAKIILFLIIMIVLLTAIIIFYFQSRSIHQKEEEMIESRTGLEQQLQQAYEGSESMNKMRSIQTLQNAISYADEISTDIIPVLEEMTELLPERGFIIEFKQENSGKITVIIQFDVNRDTAYYLARLKESPSFKNVSLQKIEAKEVNAESNNIAGDHISRIEATYEIHVNRSETGGDERNENSAE</sequence>
<dbReference type="Proteomes" id="UP001342826">
    <property type="component" value="Unassembled WGS sequence"/>
</dbReference>
<keyword evidence="1" id="KW-1133">Transmembrane helix</keyword>
<dbReference type="Pfam" id="PF05137">
    <property type="entry name" value="PilN"/>
    <property type="match status" value="1"/>
</dbReference>
<protein>
    <submittedName>
        <fullName evidence="2">PilN domain-containing protein</fullName>
    </submittedName>
</protein>
<organism evidence="2 3">
    <name type="scientific">Metabacillus fastidiosus</name>
    <dbReference type="NCBI Taxonomy" id="1458"/>
    <lineage>
        <taxon>Bacteria</taxon>
        <taxon>Bacillati</taxon>
        <taxon>Bacillota</taxon>
        <taxon>Bacilli</taxon>
        <taxon>Bacillales</taxon>
        <taxon>Bacillaceae</taxon>
        <taxon>Metabacillus</taxon>
    </lineage>
</organism>
<evidence type="ECO:0000256" key="1">
    <source>
        <dbReference type="SAM" id="Phobius"/>
    </source>
</evidence>
<dbReference type="InterPro" id="IPR007813">
    <property type="entry name" value="PilN"/>
</dbReference>